<dbReference type="InterPro" id="IPR002549">
    <property type="entry name" value="AI-2E-like"/>
</dbReference>
<evidence type="ECO:0000256" key="2">
    <source>
        <dbReference type="ARBA" id="ARBA00009773"/>
    </source>
</evidence>
<dbReference type="PANTHER" id="PTHR21716:SF16">
    <property type="entry name" value="BLL1467 PROTEIN"/>
    <property type="match status" value="1"/>
</dbReference>
<feature type="transmembrane region" description="Helical" evidence="6">
    <location>
        <begin position="262"/>
        <end position="295"/>
    </location>
</feature>
<feature type="transmembrane region" description="Helical" evidence="6">
    <location>
        <begin position="48"/>
        <end position="66"/>
    </location>
</feature>
<keyword evidence="3 6" id="KW-0812">Transmembrane</keyword>
<feature type="transmembrane region" description="Helical" evidence="6">
    <location>
        <begin position="21"/>
        <end position="42"/>
    </location>
</feature>
<feature type="transmembrane region" description="Helical" evidence="6">
    <location>
        <begin position="164"/>
        <end position="183"/>
    </location>
</feature>
<name>A0ABS4E0H7_9HYPH</name>
<feature type="transmembrane region" description="Helical" evidence="6">
    <location>
        <begin position="335"/>
        <end position="353"/>
    </location>
</feature>
<comment type="caution">
    <text evidence="7">The sequence shown here is derived from an EMBL/GenBank/DDBJ whole genome shotgun (WGS) entry which is preliminary data.</text>
</comment>
<dbReference type="RefSeq" id="WP_209946151.1">
    <property type="nucleotide sequence ID" value="NZ_JAGGJU010000007.1"/>
</dbReference>
<evidence type="ECO:0000256" key="5">
    <source>
        <dbReference type="ARBA" id="ARBA00023136"/>
    </source>
</evidence>
<feature type="transmembrane region" description="Helical" evidence="6">
    <location>
        <begin position="220"/>
        <end position="242"/>
    </location>
</feature>
<organism evidence="7 8">
    <name type="scientific">Rhizobium halophytocola</name>
    <dbReference type="NCBI Taxonomy" id="735519"/>
    <lineage>
        <taxon>Bacteria</taxon>
        <taxon>Pseudomonadati</taxon>
        <taxon>Pseudomonadota</taxon>
        <taxon>Alphaproteobacteria</taxon>
        <taxon>Hyphomicrobiales</taxon>
        <taxon>Rhizobiaceae</taxon>
        <taxon>Rhizobium/Agrobacterium group</taxon>
        <taxon>Rhizobium</taxon>
    </lineage>
</organism>
<evidence type="ECO:0000256" key="3">
    <source>
        <dbReference type="ARBA" id="ARBA00022692"/>
    </source>
</evidence>
<dbReference type="EMBL" id="JAGGJU010000007">
    <property type="protein sequence ID" value="MBP1851437.1"/>
    <property type="molecule type" value="Genomic_DNA"/>
</dbReference>
<gene>
    <name evidence="7" type="ORF">J2Z17_002882</name>
</gene>
<feature type="transmembrane region" description="Helical" evidence="6">
    <location>
        <begin position="307"/>
        <end position="329"/>
    </location>
</feature>
<accession>A0ABS4E0H7</accession>
<proteinExistence type="inferred from homology"/>
<keyword evidence="5 6" id="KW-0472">Membrane</keyword>
<dbReference type="Proteomes" id="UP000759443">
    <property type="component" value="Unassembled WGS sequence"/>
</dbReference>
<evidence type="ECO:0000256" key="6">
    <source>
        <dbReference type="SAM" id="Phobius"/>
    </source>
</evidence>
<dbReference type="PANTHER" id="PTHR21716">
    <property type="entry name" value="TRANSMEMBRANE PROTEIN"/>
    <property type="match status" value="1"/>
</dbReference>
<protein>
    <submittedName>
        <fullName evidence="7">PurR-regulated permease PerM</fullName>
    </submittedName>
</protein>
<evidence type="ECO:0000256" key="4">
    <source>
        <dbReference type="ARBA" id="ARBA00022989"/>
    </source>
</evidence>
<comment type="subcellular location">
    <subcellularLocation>
        <location evidence="1">Membrane</location>
        <topology evidence="1">Multi-pass membrane protein</topology>
    </subcellularLocation>
</comment>
<feature type="transmembrane region" description="Helical" evidence="6">
    <location>
        <begin position="78"/>
        <end position="101"/>
    </location>
</feature>
<comment type="similarity">
    <text evidence="2">Belongs to the autoinducer-2 exporter (AI-2E) (TC 2.A.86) family.</text>
</comment>
<evidence type="ECO:0000313" key="7">
    <source>
        <dbReference type="EMBL" id="MBP1851437.1"/>
    </source>
</evidence>
<keyword evidence="4 6" id="KW-1133">Transmembrane helix</keyword>
<evidence type="ECO:0000256" key="1">
    <source>
        <dbReference type="ARBA" id="ARBA00004141"/>
    </source>
</evidence>
<dbReference type="Pfam" id="PF01594">
    <property type="entry name" value="AI-2E_transport"/>
    <property type="match status" value="1"/>
</dbReference>
<sequence length="366" mass="39996">MFHVQTGSKPPRPVKRLELQNTIAISSQVAMVALALLALIYTLDYAQIIAAPIFLGVVIGLMLTPVADRLERLGLPSWLSSILIVLLFLFLVVAAVVAFAVPLSAWAAQAPQIWKSLQLQIASWKDLLSSVAAVQRQFTDVVGQTGAMTVKVANGDAVENMVTLAPAIVAEMLLFFVSLYFFVATRDQFRLGVLKLCMTRRLRLRTARFFRDVEFLIARYLLTISVINLGLGLSVSLGLWLVGVPSPLLWGGLAAVLNYVVYVGPAVMVLLLFGVGLATSHGGDILLAPGVYLFFNLIESQFVTNQVLGVSMTINPFAVFLALTFWLWLWGPIGGFIAVPSLLILQALVRTLLPFPPLPRKVRKAR</sequence>
<evidence type="ECO:0000313" key="8">
    <source>
        <dbReference type="Proteomes" id="UP000759443"/>
    </source>
</evidence>
<reference evidence="7 8" key="1">
    <citation type="submission" date="2021-03" db="EMBL/GenBank/DDBJ databases">
        <title>Genomic Encyclopedia of Type Strains, Phase IV (KMG-IV): sequencing the most valuable type-strain genomes for metagenomic binning, comparative biology and taxonomic classification.</title>
        <authorList>
            <person name="Goeker M."/>
        </authorList>
    </citation>
    <scope>NUCLEOTIDE SEQUENCE [LARGE SCALE GENOMIC DNA]</scope>
    <source>
        <strain evidence="7 8">DSM 21600</strain>
    </source>
</reference>
<keyword evidence="8" id="KW-1185">Reference proteome</keyword>